<evidence type="ECO:0000313" key="1">
    <source>
        <dbReference type="EMBL" id="GAA3812852.1"/>
    </source>
</evidence>
<dbReference type="PANTHER" id="PTHR38009">
    <property type="entry name" value="CONSERVED HYPOTHETICAL PHAGE TAIL PROTEIN"/>
    <property type="match status" value="1"/>
</dbReference>
<dbReference type="RefSeq" id="WP_344941057.1">
    <property type="nucleotide sequence ID" value="NZ_BAAAZR010000008.1"/>
</dbReference>
<sequence>MMANRVDPYAGYNFAVELDGITRAGFRECSGLESSQNASEYREGTDRSLSVRKIPGLNTYGDITLSRGLTLDSKLWEWRDKAAKGSVERHDISITLLDHTGNAKITWNLFACWPKSWTGPSLSAASDEIAVEQLTLAYERIEVDKWS</sequence>
<comment type="caution">
    <text evidence="1">The sequence shown here is derived from an EMBL/GenBank/DDBJ whole genome shotgun (WGS) entry which is preliminary data.</text>
</comment>
<protein>
    <recommendedName>
        <fullName evidence="3">Phage tail protein</fullName>
    </recommendedName>
</protein>
<gene>
    <name evidence="1" type="ORF">GCM10022226_36930</name>
</gene>
<dbReference type="NCBIfam" id="TIGR02241">
    <property type="entry name" value="conserved hypothetical phage tail region protein"/>
    <property type="match status" value="1"/>
</dbReference>
<accession>A0ABP7I9G0</accession>
<dbReference type="PANTHER" id="PTHR38009:SF1">
    <property type="entry name" value="CONSERVED HYPOTHETICAL PHAGE TAIL PROTEIN"/>
    <property type="match status" value="1"/>
</dbReference>
<dbReference type="EMBL" id="BAAAZR010000008">
    <property type="protein sequence ID" value="GAA3812852.1"/>
    <property type="molecule type" value="Genomic_DNA"/>
</dbReference>
<dbReference type="Proteomes" id="UP001500888">
    <property type="component" value="Unassembled WGS sequence"/>
</dbReference>
<evidence type="ECO:0000313" key="2">
    <source>
        <dbReference type="Proteomes" id="UP001500888"/>
    </source>
</evidence>
<keyword evidence="2" id="KW-1185">Reference proteome</keyword>
<dbReference type="InterPro" id="IPR011747">
    <property type="entry name" value="CHP02241"/>
</dbReference>
<proteinExistence type="predicted"/>
<dbReference type="Pfam" id="PF06841">
    <property type="entry name" value="Phage_T4_gp19"/>
    <property type="match status" value="1"/>
</dbReference>
<name>A0ABP7I9G0_9ACTN</name>
<organism evidence="1 2">
    <name type="scientific">Sphaerisporangium flaviroseum</name>
    <dbReference type="NCBI Taxonomy" id="509199"/>
    <lineage>
        <taxon>Bacteria</taxon>
        <taxon>Bacillati</taxon>
        <taxon>Actinomycetota</taxon>
        <taxon>Actinomycetes</taxon>
        <taxon>Streptosporangiales</taxon>
        <taxon>Streptosporangiaceae</taxon>
        <taxon>Sphaerisporangium</taxon>
    </lineage>
</organism>
<reference evidence="2" key="1">
    <citation type="journal article" date="2019" name="Int. J. Syst. Evol. Microbiol.">
        <title>The Global Catalogue of Microorganisms (GCM) 10K type strain sequencing project: providing services to taxonomists for standard genome sequencing and annotation.</title>
        <authorList>
            <consortium name="The Broad Institute Genomics Platform"/>
            <consortium name="The Broad Institute Genome Sequencing Center for Infectious Disease"/>
            <person name="Wu L."/>
            <person name="Ma J."/>
        </authorList>
    </citation>
    <scope>NUCLEOTIDE SEQUENCE [LARGE SCALE GENOMIC DNA]</scope>
    <source>
        <strain evidence="2">JCM 16908</strain>
    </source>
</reference>
<dbReference type="InterPro" id="IPR010667">
    <property type="entry name" value="Phage_T4_Gp19"/>
</dbReference>
<evidence type="ECO:0008006" key="3">
    <source>
        <dbReference type="Google" id="ProtNLM"/>
    </source>
</evidence>